<dbReference type="EMBL" id="JALHAP010000082">
    <property type="protein sequence ID" value="MCT4703878.1"/>
    <property type="molecule type" value="Genomic_DNA"/>
</dbReference>
<organism evidence="2 3">
    <name type="scientific">Dryocola boscaweniae</name>
    <dbReference type="NCBI Taxonomy" id="2925397"/>
    <lineage>
        <taxon>Bacteria</taxon>
        <taxon>Pseudomonadati</taxon>
        <taxon>Pseudomonadota</taxon>
        <taxon>Gammaproteobacteria</taxon>
        <taxon>Enterobacterales</taxon>
        <taxon>Enterobacteriaceae</taxon>
        <taxon>Dryocola</taxon>
    </lineage>
</organism>
<feature type="transmembrane region" description="Helical" evidence="1">
    <location>
        <begin position="180"/>
        <end position="197"/>
    </location>
</feature>
<dbReference type="GO" id="GO:0009389">
    <property type="term" value="F:dimethyl sulfoxide reductase activity"/>
    <property type="evidence" value="ECO:0007669"/>
    <property type="project" value="TreeGrafter"/>
</dbReference>
<evidence type="ECO:0000256" key="1">
    <source>
        <dbReference type="SAM" id="Phobius"/>
    </source>
</evidence>
<feature type="transmembrane region" description="Helical" evidence="1">
    <location>
        <begin position="87"/>
        <end position="107"/>
    </location>
</feature>
<feature type="transmembrane region" description="Helical" evidence="1">
    <location>
        <begin position="114"/>
        <end position="135"/>
    </location>
</feature>
<keyword evidence="3" id="KW-1185">Reference proteome</keyword>
<feature type="transmembrane region" description="Helical" evidence="1">
    <location>
        <begin position="147"/>
        <end position="168"/>
    </location>
</feature>
<accession>A0A9X3AE88</accession>
<feature type="transmembrane region" description="Helical" evidence="1">
    <location>
        <begin position="231"/>
        <end position="250"/>
    </location>
</feature>
<dbReference type="GO" id="GO:0019645">
    <property type="term" value="P:anaerobic electron transport chain"/>
    <property type="evidence" value="ECO:0007669"/>
    <property type="project" value="InterPro"/>
</dbReference>
<dbReference type="PANTHER" id="PTHR38095">
    <property type="entry name" value="ANAEROBIC DIMETHYL SULFOXIDE REDUCTASE CHAIN YNFH"/>
    <property type="match status" value="1"/>
</dbReference>
<dbReference type="Proteomes" id="UP001150641">
    <property type="component" value="Unassembled WGS sequence"/>
</dbReference>
<keyword evidence="1" id="KW-0812">Transmembrane</keyword>
<dbReference type="AlphaFoldDB" id="A0A9X3AE88"/>
<dbReference type="Pfam" id="PF04976">
    <property type="entry name" value="DmsC"/>
    <property type="match status" value="1"/>
</dbReference>
<dbReference type="PANTHER" id="PTHR38095:SF2">
    <property type="entry name" value="ANAEROBIC DIMETHYL SULFOXIDE REDUCTASE CHAIN C"/>
    <property type="match status" value="1"/>
</dbReference>
<dbReference type="EC" id="1.8.5.3" evidence="2"/>
<dbReference type="GO" id="GO:0009390">
    <property type="term" value="C:dimethyl sulfoxide reductase complex"/>
    <property type="evidence" value="ECO:0007669"/>
    <property type="project" value="TreeGrafter"/>
</dbReference>
<evidence type="ECO:0000313" key="2">
    <source>
        <dbReference type="EMBL" id="MCT4703878.1"/>
    </source>
</evidence>
<protein>
    <submittedName>
        <fullName evidence="2">Dimethyl sulfoxide reductase anchor subunit</fullName>
        <ecNumber evidence="2">1.8.5.3</ecNumber>
    </submittedName>
</protein>
<comment type="caution">
    <text evidence="2">The sequence shown here is derived from an EMBL/GenBank/DDBJ whole genome shotgun (WGS) entry which is preliminary data.</text>
</comment>
<feature type="transmembrane region" description="Helical" evidence="1">
    <location>
        <begin position="257"/>
        <end position="280"/>
    </location>
</feature>
<feature type="transmembrane region" description="Helical" evidence="1">
    <location>
        <begin position="42"/>
        <end position="67"/>
    </location>
</feature>
<keyword evidence="1" id="KW-1133">Transmembrane helix</keyword>
<dbReference type="InterPro" id="IPR007059">
    <property type="entry name" value="DmsC"/>
</dbReference>
<sequence>MEEWPLIVFTLLVQASVGLTVAMSLFLLSGRGTLPVHERRRYLLMPLLIATIAAAFGLTASTLHLGYPLNAFNALRHVASSWLSREIIFASLYLAALGLAALLALFFRKLSLVLLLAACILGLVDVFCMGAIYVHSSVATWMHFNTWVMFYGATLSIGATAALLAFTVRAGVNETSRRKVAACVVAVLIVTTLLRLLEQTVYFSYLAKAGLSEAITFPHQPLEAFEALRGWYLAGWIVLAAGVTMQSLSVRVRRNKTLLTAGCCAVFIAEILLRVVFFSLS</sequence>
<feature type="transmembrane region" description="Helical" evidence="1">
    <location>
        <begin position="6"/>
        <end position="30"/>
    </location>
</feature>
<evidence type="ECO:0000313" key="3">
    <source>
        <dbReference type="Proteomes" id="UP001150641"/>
    </source>
</evidence>
<dbReference type="GO" id="GO:0005886">
    <property type="term" value="C:plasma membrane"/>
    <property type="evidence" value="ECO:0007669"/>
    <property type="project" value="TreeGrafter"/>
</dbReference>
<proteinExistence type="predicted"/>
<reference evidence="2" key="1">
    <citation type="submission" date="2022-03" db="EMBL/GenBank/DDBJ databases">
        <title>Proposal of a novel genus Dryocolo and two novel species.</title>
        <authorList>
            <person name="Maddock D.W."/>
            <person name="Brady C.L."/>
            <person name="Denman S."/>
            <person name="Arnold D."/>
        </authorList>
    </citation>
    <scope>NUCLEOTIDE SEQUENCE</scope>
    <source>
        <strain evidence="2">H6W4</strain>
    </source>
</reference>
<dbReference type="RefSeq" id="WP_271124561.1">
    <property type="nucleotide sequence ID" value="NZ_JALHAN010000069.1"/>
</dbReference>
<gene>
    <name evidence="2" type="ORF">MUA00_19050</name>
</gene>
<keyword evidence="1" id="KW-0472">Membrane</keyword>
<keyword evidence="2" id="KW-0560">Oxidoreductase</keyword>
<name>A0A9X3AE88_9ENTR</name>